<comment type="caution">
    <text evidence="2">The sequence shown here is derived from an EMBL/GenBank/DDBJ whole genome shotgun (WGS) entry which is preliminary data.</text>
</comment>
<keyword evidence="3" id="KW-1185">Reference proteome</keyword>
<evidence type="ECO:0000313" key="3">
    <source>
        <dbReference type="Proteomes" id="UP000257109"/>
    </source>
</evidence>
<organism evidence="2 3">
    <name type="scientific">Mucuna pruriens</name>
    <name type="common">Velvet bean</name>
    <name type="synonym">Dolichos pruriens</name>
    <dbReference type="NCBI Taxonomy" id="157652"/>
    <lineage>
        <taxon>Eukaryota</taxon>
        <taxon>Viridiplantae</taxon>
        <taxon>Streptophyta</taxon>
        <taxon>Embryophyta</taxon>
        <taxon>Tracheophyta</taxon>
        <taxon>Spermatophyta</taxon>
        <taxon>Magnoliopsida</taxon>
        <taxon>eudicotyledons</taxon>
        <taxon>Gunneridae</taxon>
        <taxon>Pentapetalae</taxon>
        <taxon>rosids</taxon>
        <taxon>fabids</taxon>
        <taxon>Fabales</taxon>
        <taxon>Fabaceae</taxon>
        <taxon>Papilionoideae</taxon>
        <taxon>50 kb inversion clade</taxon>
        <taxon>NPAAA clade</taxon>
        <taxon>indigoferoid/millettioid clade</taxon>
        <taxon>Phaseoleae</taxon>
        <taxon>Mucuna</taxon>
    </lineage>
</organism>
<feature type="compositionally biased region" description="Polar residues" evidence="1">
    <location>
        <begin position="21"/>
        <end position="31"/>
    </location>
</feature>
<dbReference type="AlphaFoldDB" id="A0A371F793"/>
<feature type="compositionally biased region" description="Basic and acidic residues" evidence="1">
    <location>
        <begin position="35"/>
        <end position="46"/>
    </location>
</feature>
<evidence type="ECO:0000313" key="2">
    <source>
        <dbReference type="EMBL" id="RDX74162.1"/>
    </source>
</evidence>
<protein>
    <submittedName>
        <fullName evidence="2">Uncharacterized protein</fullName>
    </submittedName>
</protein>
<evidence type="ECO:0000256" key="1">
    <source>
        <dbReference type="SAM" id="MobiDB-lite"/>
    </source>
</evidence>
<proteinExistence type="predicted"/>
<name>A0A371F793_MUCPR</name>
<accession>A0A371F793</accession>
<gene>
    <name evidence="2" type="ORF">CR513_46119</name>
</gene>
<dbReference type="EMBL" id="QJKJ01010265">
    <property type="protein sequence ID" value="RDX74162.1"/>
    <property type="molecule type" value="Genomic_DNA"/>
</dbReference>
<feature type="region of interest" description="Disordered" evidence="1">
    <location>
        <begin position="1"/>
        <end position="52"/>
    </location>
</feature>
<dbReference type="Proteomes" id="UP000257109">
    <property type="component" value="Unassembled WGS sequence"/>
</dbReference>
<feature type="non-terminal residue" evidence="2">
    <location>
        <position position="1"/>
    </location>
</feature>
<feature type="compositionally biased region" description="Polar residues" evidence="1">
    <location>
        <begin position="1"/>
        <end position="12"/>
    </location>
</feature>
<reference evidence="2" key="1">
    <citation type="submission" date="2018-05" db="EMBL/GenBank/DDBJ databases">
        <title>Draft genome of Mucuna pruriens seed.</title>
        <authorList>
            <person name="Nnadi N.E."/>
            <person name="Vos R."/>
            <person name="Hasami M.H."/>
            <person name="Devisetty U.K."/>
            <person name="Aguiy J.C."/>
        </authorList>
    </citation>
    <scope>NUCLEOTIDE SEQUENCE [LARGE SCALE GENOMIC DNA]</scope>
    <source>
        <strain evidence="2">JCA_2017</strain>
    </source>
</reference>
<sequence>MSQPNKSISAQKKVSRLDQLLPSQAQLSGPSHSKRSVEHTKDHLRVESVSSSRSRSHFHDGARYLNGISFDRGVLQTPLCLPAFQSETESSPTLSRPFLFESTLSQDNVGYSFVESVSDPSLPRARCIKYDLSRVTSVIESCPLYSKSMGWCTELPQHTTPRQTAKWKYSIGKSRKFCKRWPIPTRKTGANSLRTLYGHTKQHTGLR</sequence>